<evidence type="ECO:0000313" key="10">
    <source>
        <dbReference type="Proteomes" id="UP000694569"/>
    </source>
</evidence>
<dbReference type="InterPro" id="IPR028159">
    <property type="entry name" value="RPA_interact_C_dom"/>
</dbReference>
<keyword evidence="4" id="KW-0862">Zinc</keyword>
<dbReference type="InterPro" id="IPR028156">
    <property type="entry name" value="RIP"/>
</dbReference>
<evidence type="ECO:0000256" key="4">
    <source>
        <dbReference type="ARBA" id="ARBA00022833"/>
    </source>
</evidence>
<keyword evidence="2" id="KW-0479">Metal-binding</keyword>
<keyword evidence="3" id="KW-0863">Zinc-finger</keyword>
<evidence type="ECO:0000259" key="7">
    <source>
        <dbReference type="Pfam" id="PF14767"/>
    </source>
</evidence>
<proteinExistence type="predicted"/>
<name>A0A8C5PRC3_9ANUR</name>
<feature type="domain" description="RPA-interacting protein N-terminal" evidence="6">
    <location>
        <begin position="49"/>
        <end position="87"/>
    </location>
</feature>
<dbReference type="AlphaFoldDB" id="A0A8C5PRC3"/>
<evidence type="ECO:0000313" key="9">
    <source>
        <dbReference type="Ensembl" id="ENSLLEP00000026747.1"/>
    </source>
</evidence>
<dbReference type="GO" id="GO:0006606">
    <property type="term" value="P:protein import into nucleus"/>
    <property type="evidence" value="ECO:0007669"/>
    <property type="project" value="TreeGrafter"/>
</dbReference>
<evidence type="ECO:0000256" key="3">
    <source>
        <dbReference type="ARBA" id="ARBA00022771"/>
    </source>
</evidence>
<reference evidence="9" key="2">
    <citation type="submission" date="2025-09" db="UniProtKB">
        <authorList>
            <consortium name="Ensembl"/>
        </authorList>
    </citation>
    <scope>IDENTIFICATION</scope>
</reference>
<dbReference type="InterPro" id="IPR028158">
    <property type="entry name" value="RPA_interact_N_dom"/>
</dbReference>
<dbReference type="PANTHER" id="PTHR31742:SF1">
    <property type="entry name" value="RPA-INTERACTING PROTEIN"/>
    <property type="match status" value="1"/>
</dbReference>
<dbReference type="Pfam" id="PF14767">
    <property type="entry name" value="RPA_interact_M"/>
    <property type="match status" value="1"/>
</dbReference>
<dbReference type="PANTHER" id="PTHR31742">
    <property type="entry name" value="RPA-INTERACTING PROTEIN RPAIN"/>
    <property type="match status" value="1"/>
</dbReference>
<accession>A0A8C5PRC3</accession>
<dbReference type="GO" id="GO:0016605">
    <property type="term" value="C:PML body"/>
    <property type="evidence" value="ECO:0007669"/>
    <property type="project" value="TreeGrafter"/>
</dbReference>
<evidence type="ECO:0000259" key="8">
    <source>
        <dbReference type="Pfam" id="PF14768"/>
    </source>
</evidence>
<dbReference type="OrthoDB" id="435311at2759"/>
<keyword evidence="10" id="KW-1185">Reference proteome</keyword>
<reference evidence="9" key="1">
    <citation type="submission" date="2025-08" db="UniProtKB">
        <authorList>
            <consortium name="Ensembl"/>
        </authorList>
    </citation>
    <scope>IDENTIFICATION</scope>
</reference>
<evidence type="ECO:0000259" key="6">
    <source>
        <dbReference type="Pfam" id="PF14766"/>
    </source>
</evidence>
<dbReference type="GeneTree" id="ENSGT00390000006416"/>
<keyword evidence="5" id="KW-0539">Nucleus</keyword>
<comment type="subcellular location">
    <subcellularLocation>
        <location evidence="1">Nucleus</location>
    </subcellularLocation>
</comment>
<feature type="domain" description="RPA-interacting protein central" evidence="7">
    <location>
        <begin position="101"/>
        <end position="178"/>
    </location>
</feature>
<dbReference type="Pfam" id="PF14768">
    <property type="entry name" value="RPA_interact_C"/>
    <property type="match status" value="1"/>
</dbReference>
<protein>
    <submittedName>
        <fullName evidence="9">RPA interacting protein</fullName>
    </submittedName>
</protein>
<organism evidence="9 10">
    <name type="scientific">Leptobrachium leishanense</name>
    <name type="common">Leishan spiny toad</name>
    <dbReference type="NCBI Taxonomy" id="445787"/>
    <lineage>
        <taxon>Eukaryota</taxon>
        <taxon>Metazoa</taxon>
        <taxon>Chordata</taxon>
        <taxon>Craniata</taxon>
        <taxon>Vertebrata</taxon>
        <taxon>Euteleostomi</taxon>
        <taxon>Amphibia</taxon>
        <taxon>Batrachia</taxon>
        <taxon>Anura</taxon>
        <taxon>Pelobatoidea</taxon>
        <taxon>Megophryidae</taxon>
        <taxon>Leptobrachium</taxon>
    </lineage>
</organism>
<feature type="domain" description="RPA-interacting protein C-terminal" evidence="8">
    <location>
        <begin position="187"/>
        <end position="267"/>
    </location>
</feature>
<dbReference type="Proteomes" id="UP000694569">
    <property type="component" value="Unplaced"/>
</dbReference>
<evidence type="ECO:0000256" key="5">
    <source>
        <dbReference type="ARBA" id="ARBA00023242"/>
    </source>
</evidence>
<evidence type="ECO:0000256" key="1">
    <source>
        <dbReference type="ARBA" id="ARBA00004123"/>
    </source>
</evidence>
<dbReference type="Ensembl" id="ENSLLET00000027788.1">
    <property type="protein sequence ID" value="ENSLLEP00000026747.1"/>
    <property type="gene ID" value="ENSLLEG00000016984.1"/>
</dbReference>
<sequence length="270" mass="30266">MKTTTPGMHLARRCVLPSLGDWHLNPSLWRAEVETYIVDLRMAMEAAMRHRALYKGTTPPWKETYRKRCVDRLQSNRSKLLDKFRQMGDRLHSRIGGNSLLVQEVMEEEWAAMQSDSNGFPSLWKSGSLSQALGVLKDPEELAILEEIKQELLLEEQAMVEEFENLLQFEEECLDSMVKLNASNQIVCPVCNRHNLTVTSGFIVCRCGVHVNTQSQGMSIEKLSSLLEANLTAHGCNCPQHPVFSVATGVDGTASLFMSCHVCDAVTVVI</sequence>
<evidence type="ECO:0000256" key="2">
    <source>
        <dbReference type="ARBA" id="ARBA00022723"/>
    </source>
</evidence>
<dbReference type="GO" id="GO:0008270">
    <property type="term" value="F:zinc ion binding"/>
    <property type="evidence" value="ECO:0007669"/>
    <property type="project" value="UniProtKB-KW"/>
</dbReference>
<dbReference type="Pfam" id="PF14766">
    <property type="entry name" value="RPA_interact_N"/>
    <property type="match status" value="1"/>
</dbReference>
<dbReference type="InterPro" id="IPR028155">
    <property type="entry name" value="RPA_interact_central"/>
</dbReference>
<gene>
    <name evidence="9" type="primary">RPAIN</name>
</gene>